<comment type="caution">
    <text evidence="3">The sequence shown here is derived from an EMBL/GenBank/DDBJ whole genome shotgun (WGS) entry which is preliminary data.</text>
</comment>
<dbReference type="NCBIfam" id="NF009150">
    <property type="entry name" value="PRK12497.1-3"/>
    <property type="match status" value="1"/>
</dbReference>
<dbReference type="InterPro" id="IPR011856">
    <property type="entry name" value="tRNA_endonuc-like_dom_sf"/>
</dbReference>
<comment type="similarity">
    <text evidence="1 2">Belongs to the UPF0102 family.</text>
</comment>
<dbReference type="SUPFAM" id="SSF52980">
    <property type="entry name" value="Restriction endonuclease-like"/>
    <property type="match status" value="1"/>
</dbReference>
<dbReference type="Pfam" id="PF02021">
    <property type="entry name" value="UPF0102"/>
    <property type="match status" value="1"/>
</dbReference>
<keyword evidence="4" id="KW-1185">Reference proteome</keyword>
<dbReference type="InterPro" id="IPR011335">
    <property type="entry name" value="Restrct_endonuc-II-like"/>
</dbReference>
<dbReference type="NCBIfam" id="TIGR00252">
    <property type="entry name" value="YraN family protein"/>
    <property type="match status" value="1"/>
</dbReference>
<dbReference type="PANTHER" id="PTHR34039">
    <property type="entry name" value="UPF0102 PROTEIN YRAN"/>
    <property type="match status" value="1"/>
</dbReference>
<evidence type="ECO:0000313" key="3">
    <source>
        <dbReference type="EMBL" id="CAH0527089.1"/>
    </source>
</evidence>
<name>A0ABM8ZJK7_9VIBR</name>
<accession>A0ABM8ZJK7</accession>
<dbReference type="RefSeq" id="WP_237485254.1">
    <property type="nucleotide sequence ID" value="NZ_CAKLCM010000002.1"/>
</dbReference>
<dbReference type="InterPro" id="IPR003509">
    <property type="entry name" value="UPF0102_YraN-like"/>
</dbReference>
<evidence type="ECO:0000256" key="2">
    <source>
        <dbReference type="HAMAP-Rule" id="MF_00048"/>
    </source>
</evidence>
<proteinExistence type="inferred from homology"/>
<dbReference type="Gene3D" id="3.40.1350.10">
    <property type="match status" value="1"/>
</dbReference>
<dbReference type="CDD" id="cd20736">
    <property type="entry name" value="PoNe_Nuclease"/>
    <property type="match status" value="1"/>
</dbReference>
<dbReference type="PANTHER" id="PTHR34039:SF1">
    <property type="entry name" value="UPF0102 PROTEIN YRAN"/>
    <property type="match status" value="1"/>
</dbReference>
<evidence type="ECO:0000313" key="4">
    <source>
        <dbReference type="Proteomes" id="UP000838160"/>
    </source>
</evidence>
<dbReference type="Proteomes" id="UP000838160">
    <property type="component" value="Unassembled WGS sequence"/>
</dbReference>
<dbReference type="HAMAP" id="MF_00048">
    <property type="entry name" value="UPF0102"/>
    <property type="match status" value="1"/>
</dbReference>
<protein>
    <recommendedName>
        <fullName evidence="2">UPF0102 protein VHP8226_02432</fullName>
    </recommendedName>
</protein>
<organism evidence="3 4">
    <name type="scientific">Vibrio hippocampi</name>
    <dbReference type="NCBI Taxonomy" id="654686"/>
    <lineage>
        <taxon>Bacteria</taxon>
        <taxon>Pseudomonadati</taxon>
        <taxon>Pseudomonadota</taxon>
        <taxon>Gammaproteobacteria</taxon>
        <taxon>Vibrionales</taxon>
        <taxon>Vibrionaceae</taxon>
        <taxon>Vibrio</taxon>
    </lineage>
</organism>
<evidence type="ECO:0000256" key="1">
    <source>
        <dbReference type="ARBA" id="ARBA00006738"/>
    </source>
</evidence>
<dbReference type="EMBL" id="CAKLCM010000002">
    <property type="protein sequence ID" value="CAH0527089.1"/>
    <property type="molecule type" value="Genomic_DNA"/>
</dbReference>
<reference evidence="3" key="1">
    <citation type="submission" date="2021-12" db="EMBL/GenBank/DDBJ databases">
        <authorList>
            <person name="Rodrigo-Torres L."/>
            <person name="Arahal R. D."/>
            <person name="Lucena T."/>
        </authorList>
    </citation>
    <scope>NUCLEOTIDE SEQUENCE</scope>
    <source>
        <strain evidence="3">CECT 8226</strain>
    </source>
</reference>
<gene>
    <name evidence="3" type="ORF">VHP8226_02432</name>
</gene>
<sequence length="129" mass="14913">MKQLWTTPKATNKRQIGNHYEALAKRHLTQQGLIEVADNFNAKCGEIDLIMRDLECIVFIEVKYRQNRHFGLAQEMVTASKARKLQKTATLWLMNQGLSPYTTEFRFDIVAIHNNGHDINWIQNAITQG</sequence>